<dbReference type="AlphaFoldDB" id="A0A2B7X0R7"/>
<evidence type="ECO:0000256" key="1">
    <source>
        <dbReference type="ARBA" id="ARBA00004123"/>
    </source>
</evidence>
<dbReference type="PROSITE" id="PS50071">
    <property type="entry name" value="HOMEOBOX_2"/>
    <property type="match status" value="1"/>
</dbReference>
<dbReference type="Pfam" id="PF00046">
    <property type="entry name" value="Homeodomain"/>
    <property type="match status" value="1"/>
</dbReference>
<dbReference type="InterPro" id="IPR001356">
    <property type="entry name" value="HD"/>
</dbReference>
<feature type="region of interest" description="Disordered" evidence="7">
    <location>
        <begin position="110"/>
        <end position="154"/>
    </location>
</feature>
<keyword evidence="3 5" id="KW-0371">Homeobox</keyword>
<dbReference type="GO" id="GO:0030154">
    <property type="term" value="P:cell differentiation"/>
    <property type="evidence" value="ECO:0007669"/>
    <property type="project" value="TreeGrafter"/>
</dbReference>
<comment type="subcellular location">
    <subcellularLocation>
        <location evidence="1 5 6">Nucleus</location>
    </subcellularLocation>
</comment>
<dbReference type="GO" id="GO:0005634">
    <property type="term" value="C:nucleus"/>
    <property type="evidence" value="ECO:0007669"/>
    <property type="project" value="UniProtKB-SubCell"/>
</dbReference>
<dbReference type="InterPro" id="IPR009057">
    <property type="entry name" value="Homeodomain-like_sf"/>
</dbReference>
<feature type="compositionally biased region" description="Polar residues" evidence="7">
    <location>
        <begin position="116"/>
        <end position="144"/>
    </location>
</feature>
<feature type="DNA-binding region" description="Homeobox" evidence="5">
    <location>
        <begin position="195"/>
        <end position="255"/>
    </location>
</feature>
<organism evidence="9 10">
    <name type="scientific">Blastomyces parvus</name>
    <dbReference type="NCBI Taxonomy" id="2060905"/>
    <lineage>
        <taxon>Eukaryota</taxon>
        <taxon>Fungi</taxon>
        <taxon>Dikarya</taxon>
        <taxon>Ascomycota</taxon>
        <taxon>Pezizomycotina</taxon>
        <taxon>Eurotiomycetes</taxon>
        <taxon>Eurotiomycetidae</taxon>
        <taxon>Onygenales</taxon>
        <taxon>Ajellomycetaceae</taxon>
        <taxon>Blastomyces</taxon>
    </lineage>
</organism>
<dbReference type="CDD" id="cd00086">
    <property type="entry name" value="homeodomain"/>
    <property type="match status" value="1"/>
</dbReference>
<keyword evidence="2 5" id="KW-0238">DNA-binding</keyword>
<comment type="caution">
    <text evidence="9">The sequence shown here is derived from an EMBL/GenBank/DDBJ whole genome shotgun (WGS) entry which is preliminary data.</text>
</comment>
<keyword evidence="4 5" id="KW-0539">Nucleus</keyword>
<reference evidence="9 10" key="1">
    <citation type="submission" date="2017-10" db="EMBL/GenBank/DDBJ databases">
        <title>Comparative genomics in systemic dimorphic fungi from Ajellomycetaceae.</title>
        <authorList>
            <person name="Munoz J.F."/>
            <person name="Mcewen J.G."/>
            <person name="Clay O.K."/>
            <person name="Cuomo C.A."/>
        </authorList>
    </citation>
    <scope>NUCLEOTIDE SEQUENCE [LARGE SCALE GENOMIC DNA]</scope>
    <source>
        <strain evidence="9 10">UAMH130</strain>
    </source>
</reference>
<dbReference type="GO" id="GO:0000978">
    <property type="term" value="F:RNA polymerase II cis-regulatory region sequence-specific DNA binding"/>
    <property type="evidence" value="ECO:0007669"/>
    <property type="project" value="TreeGrafter"/>
</dbReference>
<feature type="region of interest" description="Disordered" evidence="7">
    <location>
        <begin position="166"/>
        <end position="196"/>
    </location>
</feature>
<feature type="region of interest" description="Disordered" evidence="7">
    <location>
        <begin position="469"/>
        <end position="498"/>
    </location>
</feature>
<dbReference type="SMART" id="SM00389">
    <property type="entry name" value="HOX"/>
    <property type="match status" value="1"/>
</dbReference>
<dbReference type="EMBL" id="PDNC01000060">
    <property type="protein sequence ID" value="PGH02371.1"/>
    <property type="molecule type" value="Genomic_DNA"/>
</dbReference>
<feature type="domain" description="Homeobox" evidence="8">
    <location>
        <begin position="193"/>
        <end position="254"/>
    </location>
</feature>
<dbReference type="Proteomes" id="UP000224080">
    <property type="component" value="Unassembled WGS sequence"/>
</dbReference>
<evidence type="ECO:0000259" key="8">
    <source>
        <dbReference type="PROSITE" id="PS50071"/>
    </source>
</evidence>
<sequence>MGPLMSPISMRQVGAGWNNQQLEPRPTVTQARNFRPFPPVMNDRDLVQIDPIDWKRIELEPRAHLRVAPASEIKGHPTLNFKNTIEKGTRNEIRNIKAILPETGTKYLEGNPGFSMPSTSPNSLSGAYLTSNPVESDNIKTNDNGAEDKGDCDNELDIDINDDQLERENNEGNGQCQPGGGAHRKVTADQQTGKEKMKRFRLSQNQTRFLMNEFARQAHPDAAHRERLSKEIPGLSPRQVQVWFQNRRAKLKRLASDDRERVLISRTLPDGFDSGRGIHSPYGSWHQSSHTLASPGNYLNANEEGRGGDILTPLMVDIVGRLSDEDYATSPLSASSNYGSYFPSPASASASGSELEMSPITIGGDVASHCPTFSNPQTSALPYMSSRTSHSRFSHSISQTCYHHIQAMQQPNTTQRAESLGPPPRASMSYAQAISEYETPDPACMGLDMPYNTQSYHNIAPQTFIGSRASPAHSQLRKTGAPKPSSLRVRTSPTSLPPELHLHTEYCKQGNDALQSAPLPDMAALHEDQLSPFSTTVGPSPFGISYPERNSSSLSLPASFIPY</sequence>
<evidence type="ECO:0000256" key="5">
    <source>
        <dbReference type="PROSITE-ProRule" id="PRU00108"/>
    </source>
</evidence>
<dbReference type="PANTHER" id="PTHR24324:SF5">
    <property type="entry name" value="HEMATOPOIETICALLY-EXPRESSED HOMEOBOX PROTEIN HHEX"/>
    <property type="match status" value="1"/>
</dbReference>
<evidence type="ECO:0000256" key="4">
    <source>
        <dbReference type="ARBA" id="ARBA00023242"/>
    </source>
</evidence>
<protein>
    <recommendedName>
        <fullName evidence="8">Homeobox domain-containing protein</fullName>
    </recommendedName>
</protein>
<dbReference type="OrthoDB" id="6159439at2759"/>
<gene>
    <name evidence="9" type="ORF">GX51_04679</name>
</gene>
<evidence type="ECO:0000256" key="6">
    <source>
        <dbReference type="RuleBase" id="RU000682"/>
    </source>
</evidence>
<dbReference type="PANTHER" id="PTHR24324">
    <property type="entry name" value="HOMEOBOX PROTEIN HHEX"/>
    <property type="match status" value="1"/>
</dbReference>
<evidence type="ECO:0000256" key="2">
    <source>
        <dbReference type="ARBA" id="ARBA00023125"/>
    </source>
</evidence>
<dbReference type="GO" id="GO:0006357">
    <property type="term" value="P:regulation of transcription by RNA polymerase II"/>
    <property type="evidence" value="ECO:0007669"/>
    <property type="project" value="TreeGrafter"/>
</dbReference>
<evidence type="ECO:0000256" key="7">
    <source>
        <dbReference type="SAM" id="MobiDB-lite"/>
    </source>
</evidence>
<evidence type="ECO:0000256" key="3">
    <source>
        <dbReference type="ARBA" id="ARBA00023155"/>
    </source>
</evidence>
<dbReference type="STRING" id="2060905.A0A2B7X0R7"/>
<accession>A0A2B7X0R7</accession>
<dbReference type="InterPro" id="IPR051000">
    <property type="entry name" value="Homeobox_DNA-bind_prot"/>
</dbReference>
<proteinExistence type="predicted"/>
<evidence type="ECO:0000313" key="9">
    <source>
        <dbReference type="EMBL" id="PGH02371.1"/>
    </source>
</evidence>
<evidence type="ECO:0000313" key="10">
    <source>
        <dbReference type="Proteomes" id="UP000224080"/>
    </source>
</evidence>
<dbReference type="Gene3D" id="1.10.10.60">
    <property type="entry name" value="Homeodomain-like"/>
    <property type="match status" value="1"/>
</dbReference>
<keyword evidence="10" id="KW-1185">Reference proteome</keyword>
<dbReference type="SUPFAM" id="SSF46689">
    <property type="entry name" value="Homeodomain-like"/>
    <property type="match status" value="1"/>
</dbReference>
<name>A0A2B7X0R7_9EURO</name>